<feature type="domain" description="Aldehyde dehydrogenase" evidence="6">
    <location>
        <begin position="7"/>
        <end position="471"/>
    </location>
</feature>
<dbReference type="EMBL" id="JAFBXE010000017">
    <property type="protein sequence ID" value="MBM2414622.1"/>
    <property type="molecule type" value="Genomic_DNA"/>
</dbReference>
<accession>A0A9Q2PF56</accession>
<evidence type="ECO:0000313" key="9">
    <source>
        <dbReference type="Proteomes" id="UP000755667"/>
    </source>
</evidence>
<evidence type="ECO:0000259" key="6">
    <source>
        <dbReference type="Pfam" id="PF00171"/>
    </source>
</evidence>
<dbReference type="Proteomes" id="UP000809440">
    <property type="component" value="Unassembled WGS sequence"/>
</dbReference>
<evidence type="ECO:0000256" key="4">
    <source>
        <dbReference type="PROSITE-ProRule" id="PRU10007"/>
    </source>
</evidence>
<dbReference type="SUPFAM" id="SSF53720">
    <property type="entry name" value="ALDH-like"/>
    <property type="match status" value="1"/>
</dbReference>
<evidence type="ECO:0000313" key="8">
    <source>
        <dbReference type="EMBL" id="MBM2419293.1"/>
    </source>
</evidence>
<dbReference type="InterPro" id="IPR016160">
    <property type="entry name" value="Ald_DH_CS_CYS"/>
</dbReference>
<evidence type="ECO:0000256" key="3">
    <source>
        <dbReference type="ARBA" id="ARBA00023097"/>
    </source>
</evidence>
<dbReference type="Gene3D" id="3.40.309.10">
    <property type="entry name" value="Aldehyde Dehydrogenase, Chain A, domain 2"/>
    <property type="match status" value="1"/>
</dbReference>
<dbReference type="InterPro" id="IPR016163">
    <property type="entry name" value="Ald_DH_C"/>
</dbReference>
<dbReference type="FunFam" id="3.40.605.10:FF:000007">
    <property type="entry name" value="NAD/NADP-dependent betaine aldehyde dehydrogenase"/>
    <property type="match status" value="1"/>
</dbReference>
<organism evidence="7 9">
    <name type="scientific">Marivita cryptomonadis</name>
    <dbReference type="NCBI Taxonomy" id="505252"/>
    <lineage>
        <taxon>Bacteria</taxon>
        <taxon>Pseudomonadati</taxon>
        <taxon>Pseudomonadota</taxon>
        <taxon>Alphaproteobacteria</taxon>
        <taxon>Rhodobacterales</taxon>
        <taxon>Roseobacteraceae</taxon>
        <taxon>Marivita</taxon>
    </lineage>
</organism>
<comment type="similarity">
    <text evidence="1 5">Belongs to the aldehyde dehydrogenase family.</text>
</comment>
<evidence type="ECO:0000256" key="1">
    <source>
        <dbReference type="ARBA" id="ARBA00009986"/>
    </source>
</evidence>
<protein>
    <submittedName>
        <fullName evidence="7">Aldehyde dehydrogenase</fullName>
    </submittedName>
</protein>
<dbReference type="InterPro" id="IPR016161">
    <property type="entry name" value="Ald_DH/histidinol_DH"/>
</dbReference>
<comment type="caution">
    <text evidence="7">The sequence shown here is derived from an EMBL/GenBank/DDBJ whole genome shotgun (WGS) entry which is preliminary data.</text>
</comment>
<dbReference type="AlphaFoldDB" id="A0A9Q2PF56"/>
<sequence length="486" mass="52296">MYINGDWSDADSGARFASANPYTGQDWAQMPRAGASDVDRAVQAAHRAFAEGDWPRWTASARGAALVRLAGLITENSDKLAEIEVRDNGKLFAEMSNQCRYMANWYAYYGGLADKVEGSVPPIDKPGVVNMITYEPLGVCALITPWNSPLLLLAWKMAPALAAGNTVVIKPSEYTSASTLELMRLVEQAGIPAGVVNVITGFGTEAGMPLVTHPLVRKIAFTGGEAAGRAINEAAARDFKKVTLELGGKSPNIVFDDADLDAAVPGTISGIFAASGQTCIAGSRLLLQDSIYDEFVDRLTDMTRAAVVGDPMDPATNISPVATKAQHEKILSYIDIAKAEGATCILGGNAAQPEGSGGYFVEPTIFTDVRNDMRIAQEEVFGPVLSILRFHDEDEAVRIGNDTNYGLAAGVWTNDLTRALRMSRRMQAGTVWVNTYRSTSYTTPFGGIKNSGLGRENGMEAIKEYLQPKSIWLAEPQAVSNPFIRR</sequence>
<evidence type="ECO:0000256" key="2">
    <source>
        <dbReference type="ARBA" id="ARBA00023002"/>
    </source>
</evidence>
<keyword evidence="10" id="KW-1185">Reference proteome</keyword>
<dbReference type="Gene3D" id="3.40.605.10">
    <property type="entry name" value="Aldehyde Dehydrogenase, Chain A, domain 1"/>
    <property type="match status" value="1"/>
</dbReference>
<reference evidence="7 10" key="1">
    <citation type="submission" date="2021-01" db="EMBL/GenBank/DDBJ databases">
        <title>Diatom-associated Roseobacters Show Island Model of Population Structure.</title>
        <authorList>
            <person name="Qu L."/>
            <person name="Feng X."/>
            <person name="Chen Y."/>
            <person name="Li L."/>
            <person name="Wang X."/>
            <person name="Hu Z."/>
            <person name="Wang H."/>
            <person name="Luo H."/>
        </authorList>
    </citation>
    <scope>NUCLEOTIDE SEQUENCE</scope>
    <source>
        <strain evidence="8 10">CC28-63</strain>
        <strain evidence="7">CC28-69</strain>
    </source>
</reference>
<dbReference type="Pfam" id="PF00171">
    <property type="entry name" value="Aldedh"/>
    <property type="match status" value="1"/>
</dbReference>
<evidence type="ECO:0000256" key="5">
    <source>
        <dbReference type="RuleBase" id="RU003345"/>
    </source>
</evidence>
<dbReference type="FunFam" id="3.40.605.10:FF:000026">
    <property type="entry name" value="Aldehyde dehydrogenase, putative"/>
    <property type="match status" value="1"/>
</dbReference>
<dbReference type="PROSITE" id="PS00070">
    <property type="entry name" value="ALDEHYDE_DEHYDR_CYS"/>
    <property type="match status" value="1"/>
</dbReference>
<name>A0A9Q2PF56_9RHOB</name>
<dbReference type="Proteomes" id="UP000755667">
    <property type="component" value="Unassembled WGS sequence"/>
</dbReference>
<evidence type="ECO:0000313" key="10">
    <source>
        <dbReference type="Proteomes" id="UP000809440"/>
    </source>
</evidence>
<proteinExistence type="inferred from homology"/>
<dbReference type="GO" id="GO:0016620">
    <property type="term" value="F:oxidoreductase activity, acting on the aldehyde or oxo group of donors, NAD or NADP as acceptor"/>
    <property type="evidence" value="ECO:0007669"/>
    <property type="project" value="InterPro"/>
</dbReference>
<feature type="active site" evidence="4">
    <location>
        <position position="245"/>
    </location>
</feature>
<dbReference type="PROSITE" id="PS00687">
    <property type="entry name" value="ALDEHYDE_DEHYDR_GLU"/>
    <property type="match status" value="1"/>
</dbReference>
<dbReference type="InterPro" id="IPR015590">
    <property type="entry name" value="Aldehyde_DH_dom"/>
</dbReference>
<dbReference type="InterPro" id="IPR029510">
    <property type="entry name" value="Ald_DH_CS_GLU"/>
</dbReference>
<dbReference type="PANTHER" id="PTHR11699">
    <property type="entry name" value="ALDEHYDE DEHYDROGENASE-RELATED"/>
    <property type="match status" value="1"/>
</dbReference>
<dbReference type="CDD" id="cd07114">
    <property type="entry name" value="ALDH_DhaS"/>
    <property type="match status" value="1"/>
</dbReference>
<dbReference type="FunFam" id="3.40.309.10:FF:000012">
    <property type="entry name" value="Betaine aldehyde dehydrogenase"/>
    <property type="match status" value="1"/>
</dbReference>
<dbReference type="InterPro" id="IPR016162">
    <property type="entry name" value="Ald_DH_N"/>
</dbReference>
<dbReference type="EMBL" id="JAFBXF010000017">
    <property type="protein sequence ID" value="MBM2419293.1"/>
    <property type="molecule type" value="Genomic_DNA"/>
</dbReference>
<keyword evidence="2 5" id="KW-0560">Oxidoreductase</keyword>
<keyword evidence="3" id="KW-0558">Oxidation</keyword>
<gene>
    <name evidence="7" type="ORF">JQX41_20060</name>
    <name evidence="8" type="ORF">JQX48_20080</name>
</gene>
<evidence type="ECO:0000313" key="7">
    <source>
        <dbReference type="EMBL" id="MBM2414622.1"/>
    </source>
</evidence>